<dbReference type="GO" id="GO:0009288">
    <property type="term" value="C:bacterial-type flagellum"/>
    <property type="evidence" value="ECO:0007669"/>
    <property type="project" value="UniProtKB-SubCell"/>
</dbReference>
<evidence type="ECO:0000256" key="4">
    <source>
        <dbReference type="RuleBase" id="RU362073"/>
    </source>
</evidence>
<evidence type="ECO:0000313" key="9">
    <source>
        <dbReference type="Proteomes" id="UP000662873"/>
    </source>
</evidence>
<feature type="domain" description="Flagellin C-terminal" evidence="7">
    <location>
        <begin position="396"/>
        <end position="482"/>
    </location>
</feature>
<dbReference type="PRINTS" id="PR00207">
    <property type="entry name" value="FLAGELLIN"/>
</dbReference>
<evidence type="ECO:0000256" key="2">
    <source>
        <dbReference type="ARBA" id="ARBA00020110"/>
    </source>
</evidence>
<keyword evidence="8" id="KW-0966">Cell projection</keyword>
<evidence type="ECO:0000313" key="8">
    <source>
        <dbReference type="EMBL" id="BBO24433.1"/>
    </source>
</evidence>
<feature type="coiled-coil region" evidence="5">
    <location>
        <begin position="392"/>
        <end position="419"/>
    </location>
</feature>
<evidence type="ECO:0000256" key="3">
    <source>
        <dbReference type="ARBA" id="ARBA00023143"/>
    </source>
</evidence>
<dbReference type="AlphaFoldDB" id="A0A809RA31"/>
<dbReference type="PANTHER" id="PTHR42792">
    <property type="entry name" value="FLAGELLIN"/>
    <property type="match status" value="1"/>
</dbReference>
<gene>
    <name evidence="8" type="ORF">NPRO_20280</name>
</gene>
<dbReference type="InterPro" id="IPR042187">
    <property type="entry name" value="Flagellin_C_sub2"/>
</dbReference>
<reference evidence="8" key="1">
    <citation type="journal article" name="DNA Res.">
        <title>The physiological potential of anammox bacteria as revealed by their core genome structure.</title>
        <authorList>
            <person name="Okubo T."/>
            <person name="Toyoda A."/>
            <person name="Fukuhara K."/>
            <person name="Uchiyama I."/>
            <person name="Harigaya Y."/>
            <person name="Kuroiwa M."/>
            <person name="Suzuki T."/>
            <person name="Murakami Y."/>
            <person name="Suwa Y."/>
            <person name="Takami H."/>
        </authorList>
    </citation>
    <scope>NUCLEOTIDE SEQUENCE</scope>
    <source>
        <strain evidence="8">317325-2</strain>
    </source>
</reference>
<evidence type="ECO:0000256" key="1">
    <source>
        <dbReference type="ARBA" id="ARBA00005709"/>
    </source>
</evidence>
<evidence type="ECO:0000259" key="6">
    <source>
        <dbReference type="Pfam" id="PF00669"/>
    </source>
</evidence>
<organism evidence="8 9">
    <name type="scientific">Candidatus Nitrosymbiomonas proteolyticus</name>
    <dbReference type="NCBI Taxonomy" id="2608984"/>
    <lineage>
        <taxon>Bacteria</taxon>
        <taxon>Bacillati</taxon>
        <taxon>Armatimonadota</taxon>
        <taxon>Armatimonadota incertae sedis</taxon>
        <taxon>Candidatus Nitrosymbiomonas</taxon>
    </lineage>
</organism>
<protein>
    <recommendedName>
        <fullName evidence="2 4">Flagellin</fullName>
    </recommendedName>
</protein>
<keyword evidence="3 4" id="KW-0975">Bacterial flagellum</keyword>
<dbReference type="Proteomes" id="UP000662873">
    <property type="component" value="Chromosome"/>
</dbReference>
<sequence length="485" mass="50290">MSLRINTNIPSIQALRNLETTQNELGGTIQRLSSGLRINTAADDPAGLIISENMRAQLKGIEQAIKNSQDAVNMSKTAEAALDEVQRLLRNVRALTVHSANAAVVDAATLQANQNQIHSTIQSINRIATQTQFGKKKLLDGSAGVMANVTSSANVSSVYVGSTFAGYGVQSGPVTVARVTQGERAQVALAQSFASATALVTVAGSFVINGYSFVSSGSETVQGIVSRINAMSNVTGVTAQIAGSGPVSVQLVQNDFGAQHRIDFFDANSILHTSSSASDAGVDAVFDVSLTTSAGVTTVPFTGGRGPGVSGLRLSDNFGNALTLTETGNANLTGTPSEIAQVTAGSVLFQIGANSDQSSQFAMPVVFANRLGGNAVAGKSLADLDVTSPAGAQEAMKIIDSAIEELAQLRGDLGSFQKNFLESTVRSLGIAQENLTATESQIRDADMASEITQYTRLQILQQSGMAVLAQANQIPQGVLQLLRGG</sequence>
<keyword evidence="8" id="KW-0282">Flagellum</keyword>
<name>A0A809RA31_9BACT</name>
<feature type="domain" description="Flagellin N-terminal" evidence="6">
    <location>
        <begin position="5"/>
        <end position="142"/>
    </location>
</feature>
<dbReference type="Gene3D" id="1.20.1330.10">
    <property type="entry name" value="f41 fragment of flagellin, N-terminal domain"/>
    <property type="match status" value="2"/>
</dbReference>
<dbReference type="Gene3D" id="6.10.10.10">
    <property type="entry name" value="Flagellar export chaperone, C-terminal domain"/>
    <property type="match status" value="1"/>
</dbReference>
<dbReference type="InterPro" id="IPR001492">
    <property type="entry name" value="Flagellin"/>
</dbReference>
<dbReference type="Gene3D" id="3.30.70.2120">
    <property type="match status" value="1"/>
</dbReference>
<comment type="subcellular location">
    <subcellularLocation>
        <location evidence="4">Secreted</location>
    </subcellularLocation>
    <subcellularLocation>
        <location evidence="4">Bacterial flagellum</location>
    </subcellularLocation>
</comment>
<proteinExistence type="inferred from homology"/>
<comment type="function">
    <text evidence="4">Flagellin is the subunit protein which polymerizes to form the filaments of bacterial flagella.</text>
</comment>
<keyword evidence="5" id="KW-0175">Coiled coil</keyword>
<comment type="similarity">
    <text evidence="1 4">Belongs to the bacterial flagellin family.</text>
</comment>
<dbReference type="Pfam" id="PF00700">
    <property type="entry name" value="Flagellin_C"/>
    <property type="match status" value="1"/>
</dbReference>
<dbReference type="PANTHER" id="PTHR42792:SF2">
    <property type="entry name" value="FLAGELLIN"/>
    <property type="match status" value="1"/>
</dbReference>
<dbReference type="KEGG" id="npy:NPRO_20280"/>
<dbReference type="InterPro" id="IPR001029">
    <property type="entry name" value="Flagellin_N"/>
</dbReference>
<dbReference type="GO" id="GO:0005576">
    <property type="term" value="C:extracellular region"/>
    <property type="evidence" value="ECO:0007669"/>
    <property type="project" value="UniProtKB-SubCell"/>
</dbReference>
<dbReference type="InterPro" id="IPR046358">
    <property type="entry name" value="Flagellin_C"/>
</dbReference>
<evidence type="ECO:0000256" key="5">
    <source>
        <dbReference type="SAM" id="Coils"/>
    </source>
</evidence>
<dbReference type="EMBL" id="AP021858">
    <property type="protein sequence ID" value="BBO24433.1"/>
    <property type="molecule type" value="Genomic_DNA"/>
</dbReference>
<accession>A0A809RA31</accession>
<dbReference type="GO" id="GO:0005198">
    <property type="term" value="F:structural molecule activity"/>
    <property type="evidence" value="ECO:0007669"/>
    <property type="project" value="UniProtKB-UniRule"/>
</dbReference>
<keyword evidence="8" id="KW-0969">Cilium</keyword>
<keyword evidence="4" id="KW-0964">Secreted</keyword>
<evidence type="ECO:0000259" key="7">
    <source>
        <dbReference type="Pfam" id="PF00700"/>
    </source>
</evidence>
<dbReference type="SUPFAM" id="SSF64518">
    <property type="entry name" value="Phase 1 flagellin"/>
    <property type="match status" value="1"/>
</dbReference>
<dbReference type="Pfam" id="PF00669">
    <property type="entry name" value="Flagellin_N"/>
    <property type="match status" value="1"/>
</dbReference>
<feature type="coiled-coil region" evidence="5">
    <location>
        <begin position="51"/>
        <end position="95"/>
    </location>
</feature>